<accession>A0A1M5WEL2</accession>
<dbReference type="EMBL" id="FQWM01000011">
    <property type="protein sequence ID" value="SHH85867.1"/>
    <property type="molecule type" value="Genomic_DNA"/>
</dbReference>
<reference evidence="2" key="1">
    <citation type="submission" date="2016-11" db="EMBL/GenBank/DDBJ databases">
        <authorList>
            <person name="Varghese N."/>
            <person name="Submissions S."/>
        </authorList>
    </citation>
    <scope>NUCLEOTIDE SEQUENCE [LARGE SCALE GENOMIC DNA]</scope>
    <source>
        <strain evidence="2">DSM 28223</strain>
    </source>
</reference>
<evidence type="ECO:0000313" key="2">
    <source>
        <dbReference type="Proteomes" id="UP000184211"/>
    </source>
</evidence>
<name>A0A1M5WEL2_9RHOB</name>
<dbReference type="AlphaFoldDB" id="A0A1M5WEL2"/>
<dbReference type="STRING" id="870908.SAMN04488044_0098"/>
<evidence type="ECO:0000313" key="1">
    <source>
        <dbReference type="EMBL" id="SHH85867.1"/>
    </source>
</evidence>
<keyword evidence="2" id="KW-1185">Reference proteome</keyword>
<proteinExistence type="predicted"/>
<dbReference type="Proteomes" id="UP000184211">
    <property type="component" value="Unassembled WGS sequence"/>
</dbReference>
<sequence length="149" mass="16084">MANSISRLHRPHRLSGRGTLFALTICLISHVLSSESTAMSQTPNPQISYSCVAPDTAPADLCALFAARLAARFESYDVRPQQNAETGALPATLQVLTLTPNRMEAQLHWLSADGPWSSPPMGTLSSGFALPEDKLIRFLDSLIAQIPTP</sequence>
<organism evidence="1 2">
    <name type="scientific">Cognatishimia maritima</name>
    <dbReference type="NCBI Taxonomy" id="870908"/>
    <lineage>
        <taxon>Bacteria</taxon>
        <taxon>Pseudomonadati</taxon>
        <taxon>Pseudomonadota</taxon>
        <taxon>Alphaproteobacteria</taxon>
        <taxon>Rhodobacterales</taxon>
        <taxon>Paracoccaceae</taxon>
        <taxon>Cognatishimia</taxon>
    </lineage>
</organism>
<protein>
    <submittedName>
        <fullName evidence="1">Uncharacterized protein</fullName>
    </submittedName>
</protein>
<gene>
    <name evidence="1" type="ORF">SAMN04488044_0098</name>
</gene>